<reference evidence="3 4" key="1">
    <citation type="submission" date="2014-12" db="EMBL/GenBank/DDBJ databases">
        <title>Genome sequencing of Microbacterium hominis TPW29.</title>
        <authorList>
            <person name="Tan P.W."/>
            <person name="Chan K.-G."/>
        </authorList>
    </citation>
    <scope>NUCLEOTIDE SEQUENCE [LARGE SCALE GENOMIC DNA]</scope>
    <source>
        <strain evidence="3 4">TPW29</strain>
    </source>
</reference>
<sequence length="120" mass="13131">MSAHAAADVELTVAAPHAADVAEVRRLLRVGEVGLTADDARARHAVIGPNLLPEPKRTPAWQRFLSHFNDTLIYILLAAAAIKAVMGDWLDFWVIVSVAVFLAVEVFRARRSRPILDANP</sequence>
<evidence type="ECO:0000256" key="1">
    <source>
        <dbReference type="SAM" id="Phobius"/>
    </source>
</evidence>
<dbReference type="SMART" id="SM00831">
    <property type="entry name" value="Cation_ATPase_N"/>
    <property type="match status" value="1"/>
</dbReference>
<comment type="caution">
    <text evidence="3">The sequence shown here is derived from an EMBL/GenBank/DDBJ whole genome shotgun (WGS) entry which is preliminary data.</text>
</comment>
<dbReference type="RefSeq" id="WP_039412232.1">
    <property type="nucleotide sequence ID" value="NZ_JWSZ01000001.1"/>
</dbReference>
<protein>
    <recommendedName>
        <fullName evidence="2">Cation-transporting P-type ATPase N-terminal domain-containing protein</fullName>
    </recommendedName>
</protein>
<keyword evidence="1" id="KW-0472">Membrane</keyword>
<dbReference type="Gene3D" id="1.20.1110.10">
    <property type="entry name" value="Calcium-transporting ATPase, transmembrane domain"/>
    <property type="match status" value="1"/>
</dbReference>
<feature type="transmembrane region" description="Helical" evidence="1">
    <location>
        <begin position="64"/>
        <end position="86"/>
    </location>
</feature>
<dbReference type="SUPFAM" id="SSF81665">
    <property type="entry name" value="Calcium ATPase, transmembrane domain M"/>
    <property type="match status" value="1"/>
</dbReference>
<dbReference type="InterPro" id="IPR023298">
    <property type="entry name" value="ATPase_P-typ_TM_dom_sf"/>
</dbReference>
<organism evidence="3 4">
    <name type="scientific">Microbacterium hominis</name>
    <dbReference type="NCBI Taxonomy" id="162426"/>
    <lineage>
        <taxon>Bacteria</taxon>
        <taxon>Bacillati</taxon>
        <taxon>Actinomycetota</taxon>
        <taxon>Actinomycetes</taxon>
        <taxon>Micrococcales</taxon>
        <taxon>Microbacteriaceae</taxon>
        <taxon>Microbacterium</taxon>
    </lineage>
</organism>
<accession>A0A0B4CUZ3</accession>
<evidence type="ECO:0000313" key="3">
    <source>
        <dbReference type="EMBL" id="KIC60222.1"/>
    </source>
</evidence>
<keyword evidence="1" id="KW-1133">Transmembrane helix</keyword>
<feature type="domain" description="Cation-transporting P-type ATPase N-terminal" evidence="2">
    <location>
        <begin position="15"/>
        <end position="88"/>
    </location>
</feature>
<proteinExistence type="predicted"/>
<dbReference type="PANTHER" id="PTHR42861">
    <property type="entry name" value="CALCIUM-TRANSPORTING ATPASE"/>
    <property type="match status" value="1"/>
</dbReference>
<dbReference type="Gene3D" id="2.70.150.10">
    <property type="entry name" value="Calcium-transporting ATPase, cytoplasmic transduction domain A"/>
    <property type="match status" value="1"/>
</dbReference>
<evidence type="ECO:0000259" key="2">
    <source>
        <dbReference type="SMART" id="SM00831"/>
    </source>
</evidence>
<dbReference type="InterPro" id="IPR004014">
    <property type="entry name" value="ATPase_P-typ_cation-transptr_N"/>
</dbReference>
<keyword evidence="1" id="KW-0812">Transmembrane</keyword>
<evidence type="ECO:0000313" key="4">
    <source>
        <dbReference type="Proteomes" id="UP000031202"/>
    </source>
</evidence>
<name>A0A0B4CUZ3_9MICO</name>
<dbReference type="Proteomes" id="UP000031202">
    <property type="component" value="Unassembled WGS sequence"/>
</dbReference>
<dbReference type="Pfam" id="PF00690">
    <property type="entry name" value="Cation_ATPase_N"/>
    <property type="match status" value="1"/>
</dbReference>
<gene>
    <name evidence="3" type="ORF">RM52_02175</name>
</gene>
<dbReference type="EMBL" id="JWSZ01000001">
    <property type="protein sequence ID" value="KIC60222.1"/>
    <property type="molecule type" value="Genomic_DNA"/>
</dbReference>
<feature type="transmembrane region" description="Helical" evidence="1">
    <location>
        <begin position="92"/>
        <end position="109"/>
    </location>
</feature>
<dbReference type="AlphaFoldDB" id="A0A0B4CUZ3"/>